<name>A0A6A4R6U6_LUPAL</name>
<reference evidence="2" key="1">
    <citation type="journal article" date="2020" name="Nat. Commun.">
        <title>Genome sequence of the cluster root forming white lupin.</title>
        <authorList>
            <person name="Hufnagel B."/>
            <person name="Marques A."/>
            <person name="Soriano A."/>
            <person name="Marques L."/>
            <person name="Divol F."/>
            <person name="Doumas P."/>
            <person name="Sallet E."/>
            <person name="Mancinotti D."/>
            <person name="Carrere S."/>
            <person name="Marande W."/>
            <person name="Arribat S."/>
            <person name="Keller J."/>
            <person name="Huneau C."/>
            <person name="Blein T."/>
            <person name="Aime D."/>
            <person name="Laguerre M."/>
            <person name="Taylor J."/>
            <person name="Schubert V."/>
            <person name="Nelson M."/>
            <person name="Geu-Flores F."/>
            <person name="Crespi M."/>
            <person name="Gallardo-Guerrero K."/>
            <person name="Delaux P.-M."/>
            <person name="Salse J."/>
            <person name="Berges H."/>
            <person name="Guyot R."/>
            <person name="Gouzy J."/>
            <person name="Peret B."/>
        </authorList>
    </citation>
    <scope>NUCLEOTIDE SEQUENCE [LARGE SCALE GENOMIC DNA]</scope>
    <source>
        <strain evidence="2">cv. Amiga</strain>
    </source>
</reference>
<sequence length="62" mass="7250">MSFMVEIGMALIGLWGIFVRPMLFQCVIEMGETLKCVIYRIIIRGRPSWIHHNYPPYSIYAS</sequence>
<evidence type="ECO:0000313" key="1">
    <source>
        <dbReference type="EMBL" id="KAE9621641.1"/>
    </source>
</evidence>
<protein>
    <submittedName>
        <fullName evidence="1">Uncharacterized protein</fullName>
    </submittedName>
</protein>
<gene>
    <name evidence="1" type="ORF">Lalb_Chr01g0016921</name>
</gene>
<keyword evidence="2" id="KW-1185">Reference proteome</keyword>
<accession>A0A6A4R6U6</accession>
<comment type="caution">
    <text evidence="1">The sequence shown here is derived from an EMBL/GenBank/DDBJ whole genome shotgun (WGS) entry which is preliminary data.</text>
</comment>
<dbReference type="Proteomes" id="UP000447434">
    <property type="component" value="Chromosome 1"/>
</dbReference>
<dbReference type="AlphaFoldDB" id="A0A6A4R6U6"/>
<evidence type="ECO:0000313" key="2">
    <source>
        <dbReference type="Proteomes" id="UP000447434"/>
    </source>
</evidence>
<organism evidence="1 2">
    <name type="scientific">Lupinus albus</name>
    <name type="common">White lupine</name>
    <name type="synonym">Lupinus termis</name>
    <dbReference type="NCBI Taxonomy" id="3870"/>
    <lineage>
        <taxon>Eukaryota</taxon>
        <taxon>Viridiplantae</taxon>
        <taxon>Streptophyta</taxon>
        <taxon>Embryophyta</taxon>
        <taxon>Tracheophyta</taxon>
        <taxon>Spermatophyta</taxon>
        <taxon>Magnoliopsida</taxon>
        <taxon>eudicotyledons</taxon>
        <taxon>Gunneridae</taxon>
        <taxon>Pentapetalae</taxon>
        <taxon>rosids</taxon>
        <taxon>fabids</taxon>
        <taxon>Fabales</taxon>
        <taxon>Fabaceae</taxon>
        <taxon>Papilionoideae</taxon>
        <taxon>50 kb inversion clade</taxon>
        <taxon>genistoids sensu lato</taxon>
        <taxon>core genistoids</taxon>
        <taxon>Genisteae</taxon>
        <taxon>Lupinus</taxon>
    </lineage>
</organism>
<dbReference type="EMBL" id="WOCE01000001">
    <property type="protein sequence ID" value="KAE9621641.1"/>
    <property type="molecule type" value="Genomic_DNA"/>
</dbReference>
<dbReference type="OrthoDB" id="1700314at2759"/>
<proteinExistence type="predicted"/>